<feature type="transmembrane region" description="Helical" evidence="8">
    <location>
        <begin position="275"/>
        <end position="294"/>
    </location>
</feature>
<dbReference type="Gene3D" id="1.10.3720.10">
    <property type="entry name" value="MetI-like"/>
    <property type="match status" value="1"/>
</dbReference>
<keyword evidence="7 8" id="KW-0472">Membrane</keyword>
<dbReference type="SUPFAM" id="SSF161098">
    <property type="entry name" value="MetI-like"/>
    <property type="match status" value="1"/>
</dbReference>
<evidence type="ECO:0000256" key="3">
    <source>
        <dbReference type="ARBA" id="ARBA00022448"/>
    </source>
</evidence>
<feature type="transmembrane region" description="Helical" evidence="8">
    <location>
        <begin position="219"/>
        <end position="242"/>
    </location>
</feature>
<feature type="transmembrane region" description="Helical" evidence="8">
    <location>
        <begin position="29"/>
        <end position="53"/>
    </location>
</feature>
<evidence type="ECO:0000256" key="9">
    <source>
        <dbReference type="SAM" id="MobiDB-lite"/>
    </source>
</evidence>
<evidence type="ECO:0000256" key="5">
    <source>
        <dbReference type="ARBA" id="ARBA00022692"/>
    </source>
</evidence>
<evidence type="ECO:0000259" key="10">
    <source>
        <dbReference type="PROSITE" id="PS50928"/>
    </source>
</evidence>
<evidence type="ECO:0000256" key="7">
    <source>
        <dbReference type="ARBA" id="ARBA00023136"/>
    </source>
</evidence>
<dbReference type="GO" id="GO:0055085">
    <property type="term" value="P:transmembrane transport"/>
    <property type="evidence" value="ECO:0007669"/>
    <property type="project" value="InterPro"/>
</dbReference>
<dbReference type="Proteomes" id="UP000655208">
    <property type="component" value="Unassembled WGS sequence"/>
</dbReference>
<dbReference type="CDD" id="cd06261">
    <property type="entry name" value="TM_PBP2"/>
    <property type="match status" value="1"/>
</dbReference>
<comment type="subcellular location">
    <subcellularLocation>
        <location evidence="1 8">Cell membrane</location>
        <topology evidence="1 8">Multi-pass membrane protein</topology>
    </subcellularLocation>
</comment>
<dbReference type="InterPro" id="IPR000515">
    <property type="entry name" value="MetI-like"/>
</dbReference>
<dbReference type="InterPro" id="IPR035906">
    <property type="entry name" value="MetI-like_sf"/>
</dbReference>
<name>A0A917TA97_9ACTN</name>
<dbReference type="RefSeq" id="WP_229674664.1">
    <property type="nucleotide sequence ID" value="NZ_BMNA01000014.1"/>
</dbReference>
<feature type="compositionally biased region" description="Low complexity" evidence="9">
    <location>
        <begin position="1"/>
        <end position="12"/>
    </location>
</feature>
<accession>A0A917TA97</accession>
<dbReference type="PANTHER" id="PTHR42929">
    <property type="entry name" value="INNER MEMBRANE ABC TRANSPORTER PERMEASE PROTEIN YDCU-RELATED-RELATED"/>
    <property type="match status" value="1"/>
</dbReference>
<reference evidence="11" key="1">
    <citation type="journal article" date="2014" name="Int. J. Syst. Evol. Microbiol.">
        <title>Complete genome sequence of Corynebacterium casei LMG S-19264T (=DSM 44701T), isolated from a smear-ripened cheese.</title>
        <authorList>
            <consortium name="US DOE Joint Genome Institute (JGI-PGF)"/>
            <person name="Walter F."/>
            <person name="Albersmeier A."/>
            <person name="Kalinowski J."/>
            <person name="Ruckert C."/>
        </authorList>
    </citation>
    <scope>NUCLEOTIDE SEQUENCE</scope>
    <source>
        <strain evidence="11">CGMCC 4.7308</strain>
    </source>
</reference>
<feature type="transmembrane region" description="Helical" evidence="8">
    <location>
        <begin position="79"/>
        <end position="105"/>
    </location>
</feature>
<reference evidence="11" key="2">
    <citation type="submission" date="2020-09" db="EMBL/GenBank/DDBJ databases">
        <authorList>
            <person name="Sun Q."/>
            <person name="Zhou Y."/>
        </authorList>
    </citation>
    <scope>NUCLEOTIDE SEQUENCE</scope>
    <source>
        <strain evidence="11">CGMCC 4.7308</strain>
    </source>
</reference>
<evidence type="ECO:0000256" key="6">
    <source>
        <dbReference type="ARBA" id="ARBA00022989"/>
    </source>
</evidence>
<organism evidence="11 12">
    <name type="scientific">Nakamurella endophytica</name>
    <dbReference type="NCBI Taxonomy" id="1748367"/>
    <lineage>
        <taxon>Bacteria</taxon>
        <taxon>Bacillati</taxon>
        <taxon>Actinomycetota</taxon>
        <taxon>Actinomycetes</taxon>
        <taxon>Nakamurellales</taxon>
        <taxon>Nakamurellaceae</taxon>
        <taxon>Nakamurella</taxon>
    </lineage>
</organism>
<dbReference type="GO" id="GO:0005886">
    <property type="term" value="C:plasma membrane"/>
    <property type="evidence" value="ECO:0007669"/>
    <property type="project" value="UniProtKB-SubCell"/>
</dbReference>
<dbReference type="Pfam" id="PF00528">
    <property type="entry name" value="BPD_transp_1"/>
    <property type="match status" value="1"/>
</dbReference>
<dbReference type="PROSITE" id="PS50928">
    <property type="entry name" value="ABC_TM1"/>
    <property type="match status" value="1"/>
</dbReference>
<keyword evidence="5 8" id="KW-0812">Transmembrane</keyword>
<feature type="transmembrane region" description="Helical" evidence="8">
    <location>
        <begin position="171"/>
        <end position="190"/>
    </location>
</feature>
<dbReference type="AlphaFoldDB" id="A0A917TA97"/>
<evidence type="ECO:0000256" key="8">
    <source>
        <dbReference type="RuleBase" id="RU363032"/>
    </source>
</evidence>
<protein>
    <submittedName>
        <fullName evidence="11">ABC transporter permease</fullName>
    </submittedName>
</protein>
<evidence type="ECO:0000256" key="4">
    <source>
        <dbReference type="ARBA" id="ARBA00022475"/>
    </source>
</evidence>
<feature type="region of interest" description="Disordered" evidence="9">
    <location>
        <begin position="1"/>
        <end position="24"/>
    </location>
</feature>
<sequence>MSAPAAPVAATPTPAPAPTGRGGRRRGSAFVGTVPFLLYTGLFLLLPTAIILIGSFQDGSGGFTLANIKAMGDPATMDALWNSVVLSLVTAVVGAVIGGVLAYVLTTGAPGGALRRLVTAACSVLAQFGGALLAFAFIATLGTNGLVTRALASSLGITIDPNYLSTLSGFIPVYLYFQIPLMVIVFLPAVDGIRPQWREACETLGGSTWAFWRHVGGPLLLPPFLGSVLLLFANAFSAYATAATLVSQYNPLIALQIRGALISETGLGAPNFAKALALLMVLVVGVMMALYYLLQRRASRWLR</sequence>
<comment type="similarity">
    <text evidence="2">Belongs to the binding-protein-dependent transport system permease family. CysTW subfamily.</text>
</comment>
<feature type="domain" description="ABC transmembrane type-1" evidence="10">
    <location>
        <begin position="80"/>
        <end position="291"/>
    </location>
</feature>
<proteinExistence type="inferred from homology"/>
<gene>
    <name evidence="11" type="ORF">GCM10011594_39280</name>
</gene>
<evidence type="ECO:0000256" key="2">
    <source>
        <dbReference type="ARBA" id="ARBA00007069"/>
    </source>
</evidence>
<evidence type="ECO:0000313" key="12">
    <source>
        <dbReference type="Proteomes" id="UP000655208"/>
    </source>
</evidence>
<dbReference type="EMBL" id="BMNA01000014">
    <property type="protein sequence ID" value="GGM15367.1"/>
    <property type="molecule type" value="Genomic_DNA"/>
</dbReference>
<keyword evidence="12" id="KW-1185">Reference proteome</keyword>
<evidence type="ECO:0000256" key="1">
    <source>
        <dbReference type="ARBA" id="ARBA00004651"/>
    </source>
</evidence>
<comment type="caution">
    <text evidence="11">The sequence shown here is derived from an EMBL/GenBank/DDBJ whole genome shotgun (WGS) entry which is preliminary data.</text>
</comment>
<feature type="transmembrane region" description="Helical" evidence="8">
    <location>
        <begin position="117"/>
        <end position="139"/>
    </location>
</feature>
<keyword evidence="4" id="KW-1003">Cell membrane</keyword>
<dbReference type="PANTHER" id="PTHR42929:SF1">
    <property type="entry name" value="INNER MEMBRANE ABC TRANSPORTER PERMEASE PROTEIN YDCU-RELATED"/>
    <property type="match status" value="1"/>
</dbReference>
<keyword evidence="3 8" id="KW-0813">Transport</keyword>
<evidence type="ECO:0000313" key="11">
    <source>
        <dbReference type="EMBL" id="GGM15367.1"/>
    </source>
</evidence>
<keyword evidence="6 8" id="KW-1133">Transmembrane helix</keyword>